<dbReference type="AlphaFoldDB" id="A0A1H3J1H2"/>
<keyword evidence="3" id="KW-1185">Reference proteome</keyword>
<dbReference type="Proteomes" id="UP000199515">
    <property type="component" value="Unassembled WGS sequence"/>
</dbReference>
<evidence type="ECO:0000313" key="3">
    <source>
        <dbReference type="Proteomes" id="UP000199515"/>
    </source>
</evidence>
<dbReference type="OrthoDB" id="5382443at2"/>
<sequence>MTSARERLAAQQGKLLRALLAGGVPPSGFDPDRVRAEVIVLRNKRKRVVGYLRPDIPEELGARFGELFEVYAVEYPKFEGTRARDDAERFAKWLIERGDLKKPKRRWLPGKRITAG</sequence>
<evidence type="ECO:0000313" key="2">
    <source>
        <dbReference type="EMBL" id="SDY33389.1"/>
    </source>
</evidence>
<reference evidence="2 3" key="1">
    <citation type="submission" date="2016-10" db="EMBL/GenBank/DDBJ databases">
        <authorList>
            <person name="de Groot N.N."/>
        </authorList>
    </citation>
    <scope>NUCLEOTIDE SEQUENCE [LARGE SCALE GENOMIC DNA]</scope>
    <source>
        <strain evidence="2 3">CPCC 202699</strain>
    </source>
</reference>
<dbReference type="RefSeq" id="WP_091292318.1">
    <property type="nucleotide sequence ID" value="NZ_FNON01000005.1"/>
</dbReference>
<dbReference type="InterPro" id="IPR058711">
    <property type="entry name" value="SCO6045-like_C"/>
</dbReference>
<dbReference type="STRING" id="589385.SAMN05421504_105193"/>
<name>A0A1H3J1H2_9PSEU</name>
<organism evidence="2 3">
    <name type="scientific">Amycolatopsis xylanica</name>
    <dbReference type="NCBI Taxonomy" id="589385"/>
    <lineage>
        <taxon>Bacteria</taxon>
        <taxon>Bacillati</taxon>
        <taxon>Actinomycetota</taxon>
        <taxon>Actinomycetes</taxon>
        <taxon>Pseudonocardiales</taxon>
        <taxon>Pseudonocardiaceae</taxon>
        <taxon>Amycolatopsis</taxon>
    </lineage>
</organism>
<proteinExistence type="predicted"/>
<feature type="domain" description="SCO6045-like C-terminal" evidence="1">
    <location>
        <begin position="9"/>
        <end position="95"/>
    </location>
</feature>
<accession>A0A1H3J1H2</accession>
<evidence type="ECO:0000259" key="1">
    <source>
        <dbReference type="Pfam" id="PF26136"/>
    </source>
</evidence>
<dbReference type="Pfam" id="PF26136">
    <property type="entry name" value="SCO6045_C"/>
    <property type="match status" value="1"/>
</dbReference>
<protein>
    <recommendedName>
        <fullName evidence="1">SCO6045-like C-terminal domain-containing protein</fullName>
    </recommendedName>
</protein>
<gene>
    <name evidence="2" type="ORF">SAMN05421504_105193</name>
</gene>
<dbReference type="EMBL" id="FNON01000005">
    <property type="protein sequence ID" value="SDY33389.1"/>
    <property type="molecule type" value="Genomic_DNA"/>
</dbReference>